<organism evidence="2 3">
    <name type="scientific">Streptomyces kasugaensis</name>
    <dbReference type="NCBI Taxonomy" id="1946"/>
    <lineage>
        <taxon>Bacteria</taxon>
        <taxon>Bacillati</taxon>
        <taxon>Actinomycetota</taxon>
        <taxon>Actinomycetes</taxon>
        <taxon>Kitasatosporales</taxon>
        <taxon>Streptomycetaceae</taxon>
        <taxon>Streptomyces</taxon>
    </lineage>
</organism>
<keyword evidence="2" id="KW-0540">Nuclease</keyword>
<evidence type="ECO:0000313" key="2">
    <source>
        <dbReference type="EMBL" id="TBO55211.1"/>
    </source>
</evidence>
<sequence length="190" mass="20904">MNDTTYARLRKIADQLPESDDIWAVEISGKEIVMMMSPAKRHELIAFRIARQLNAQLERSTPGVIAQSGAEVEDPALGIMRRPDVIVLPEAVLDEEGDAVDPRDVFAVVEVVSKSNPENDYAGKMRDYPRMGIPWYLIVDPRKGTGAVLSNVTPGPEGPRYATSTAYAFGDVITVDTYKIDTSGFPTYQG</sequence>
<proteinExistence type="predicted"/>
<dbReference type="GO" id="GO:0004519">
    <property type="term" value="F:endonuclease activity"/>
    <property type="evidence" value="ECO:0007669"/>
    <property type="project" value="UniProtKB-KW"/>
</dbReference>
<accession>A0A4V2JHN9</accession>
<keyword evidence="2" id="KW-0378">Hydrolase</keyword>
<keyword evidence="3" id="KW-1185">Reference proteome</keyword>
<dbReference type="RefSeq" id="WP_131126166.1">
    <property type="nucleotide sequence ID" value="NZ_SIXH01000564.1"/>
</dbReference>
<dbReference type="CDD" id="cd06260">
    <property type="entry name" value="DUF820-like"/>
    <property type="match status" value="1"/>
</dbReference>
<dbReference type="Gene3D" id="3.90.1570.10">
    <property type="entry name" value="tt1808, chain A"/>
    <property type="match status" value="1"/>
</dbReference>
<comment type="caution">
    <text evidence="2">The sequence shown here is derived from an EMBL/GenBank/DDBJ whole genome shotgun (WGS) entry which is preliminary data.</text>
</comment>
<dbReference type="InterPro" id="IPR012296">
    <property type="entry name" value="Nuclease_put_TT1808"/>
</dbReference>
<dbReference type="PANTHER" id="PTHR34107">
    <property type="entry name" value="SLL0198 PROTEIN-RELATED"/>
    <property type="match status" value="1"/>
</dbReference>
<dbReference type="Pfam" id="PF05685">
    <property type="entry name" value="Uma2"/>
    <property type="match status" value="1"/>
</dbReference>
<gene>
    <name evidence="2" type="ORF">EYS09_34435</name>
</gene>
<dbReference type="AlphaFoldDB" id="A0A4V2JHN9"/>
<keyword evidence="2" id="KW-0255">Endonuclease</keyword>
<dbReference type="SUPFAM" id="SSF52980">
    <property type="entry name" value="Restriction endonuclease-like"/>
    <property type="match status" value="1"/>
</dbReference>
<feature type="domain" description="Putative restriction endonuclease" evidence="1">
    <location>
        <begin position="15"/>
        <end position="175"/>
    </location>
</feature>
<evidence type="ECO:0000313" key="3">
    <source>
        <dbReference type="Proteomes" id="UP000292452"/>
    </source>
</evidence>
<dbReference type="PANTHER" id="PTHR34107:SF4">
    <property type="entry name" value="SLL1222 PROTEIN"/>
    <property type="match status" value="1"/>
</dbReference>
<dbReference type="Proteomes" id="UP000292452">
    <property type="component" value="Unassembled WGS sequence"/>
</dbReference>
<dbReference type="InterPro" id="IPR011335">
    <property type="entry name" value="Restrct_endonuc-II-like"/>
</dbReference>
<reference evidence="2 3" key="1">
    <citation type="submission" date="2019-02" db="EMBL/GenBank/DDBJ databases">
        <title>Draft Genome Sequence of Streptomyces sp. AM-2504, identified by 16S rRNA comparative analysis as a Streptomyces Kasugaensis strain.</title>
        <authorList>
            <person name="Napolioni V."/>
            <person name="Giuliodori A.M."/>
            <person name="Spurio R."/>
            <person name="Fabbretti A."/>
        </authorList>
    </citation>
    <scope>NUCLEOTIDE SEQUENCE [LARGE SCALE GENOMIC DNA]</scope>
    <source>
        <strain evidence="2 3">AM-2504</strain>
    </source>
</reference>
<dbReference type="EMBL" id="SIXH01000564">
    <property type="protein sequence ID" value="TBO55211.1"/>
    <property type="molecule type" value="Genomic_DNA"/>
</dbReference>
<name>A0A4V2JHN9_STRKA</name>
<evidence type="ECO:0000259" key="1">
    <source>
        <dbReference type="Pfam" id="PF05685"/>
    </source>
</evidence>
<protein>
    <submittedName>
        <fullName evidence="2">Uma2 family endonuclease</fullName>
    </submittedName>
</protein>
<dbReference type="InterPro" id="IPR008538">
    <property type="entry name" value="Uma2"/>
</dbReference>